<feature type="domain" description="NIPSNAP" evidence="3">
    <location>
        <begin position="26"/>
        <end position="128"/>
    </location>
</feature>
<keyword evidence="5" id="KW-1185">Reference proteome</keyword>
<dbReference type="SUPFAM" id="SSF54909">
    <property type="entry name" value="Dimeric alpha+beta barrel"/>
    <property type="match status" value="2"/>
</dbReference>
<evidence type="ECO:0000313" key="4">
    <source>
        <dbReference type="EMBL" id="RXK49901.1"/>
    </source>
</evidence>
<dbReference type="Gene3D" id="3.30.70.100">
    <property type="match status" value="2"/>
</dbReference>
<protein>
    <submittedName>
        <fullName evidence="4">NIPSNAP family protein</fullName>
    </submittedName>
</protein>
<organism evidence="4 5">
    <name type="scientific">Aquirufa rosea</name>
    <dbReference type="NCBI Taxonomy" id="2509241"/>
    <lineage>
        <taxon>Bacteria</taxon>
        <taxon>Pseudomonadati</taxon>
        <taxon>Bacteroidota</taxon>
        <taxon>Cytophagia</taxon>
        <taxon>Cytophagales</taxon>
        <taxon>Flectobacillaceae</taxon>
        <taxon>Aquirufa</taxon>
    </lineage>
</organism>
<sequence>MKKLFTLLFLFVSLQIIAKKTDTRYYEMRVYYCHPGRLDALIQRFTNHTTKIFEKHGMTNVGYWIPNNNEKNALYYILSYPSQAERDSSWKRFGRDPEWKEVARKSEESGKIVAKVESTFMMATDFSPKIKPSSKSVDRTFELRTYTATPNNIENVLTRFRNHTTKLFKKHGMTNIAYFKTIEKDPSVQPKLVYVLAHESEAAGKASFDAFRKDPNWIKVRDESEKNGKIVEKVESMYMHPTTFSTIR</sequence>
<dbReference type="RefSeq" id="WP_129026998.1">
    <property type="nucleotide sequence ID" value="NZ_SDHY01000003.1"/>
</dbReference>
<feature type="domain" description="NIPSNAP" evidence="3">
    <location>
        <begin position="141"/>
        <end position="245"/>
    </location>
</feature>
<reference evidence="4 5" key="1">
    <citation type="submission" date="2019-01" db="EMBL/GenBank/DDBJ databases">
        <title>Cytophagaceae bacterium strain CAR-16.</title>
        <authorList>
            <person name="Chen W.-M."/>
        </authorList>
    </citation>
    <scope>NUCLEOTIDE SEQUENCE [LARGE SCALE GENOMIC DNA]</scope>
    <source>
        <strain evidence="4 5">CAR-16</strain>
    </source>
</reference>
<dbReference type="InterPro" id="IPR011008">
    <property type="entry name" value="Dimeric_a/b-barrel"/>
</dbReference>
<comment type="caution">
    <text evidence="4">The sequence shown here is derived from an EMBL/GenBank/DDBJ whole genome shotgun (WGS) entry which is preliminary data.</text>
</comment>
<dbReference type="Proteomes" id="UP000289455">
    <property type="component" value="Unassembled WGS sequence"/>
</dbReference>
<gene>
    <name evidence="4" type="ORF">ESB04_06935</name>
</gene>
<dbReference type="Pfam" id="PF07978">
    <property type="entry name" value="NIPSNAP"/>
    <property type="match status" value="2"/>
</dbReference>
<feature type="chain" id="PRO_5020444148" evidence="2">
    <location>
        <begin position="19"/>
        <end position="248"/>
    </location>
</feature>
<comment type="similarity">
    <text evidence="1">Belongs to the NipSnap family.</text>
</comment>
<dbReference type="PANTHER" id="PTHR21017:SF17">
    <property type="entry name" value="PROTEIN NIPSNAP"/>
    <property type="match status" value="1"/>
</dbReference>
<name>A0A4Q1C0H1_9BACT</name>
<proteinExistence type="inferred from homology"/>
<evidence type="ECO:0000256" key="2">
    <source>
        <dbReference type="SAM" id="SignalP"/>
    </source>
</evidence>
<dbReference type="InterPro" id="IPR051557">
    <property type="entry name" value="NipSnap_domain"/>
</dbReference>
<evidence type="ECO:0000313" key="5">
    <source>
        <dbReference type="Proteomes" id="UP000289455"/>
    </source>
</evidence>
<dbReference type="InterPro" id="IPR012577">
    <property type="entry name" value="NIPSNAP"/>
</dbReference>
<dbReference type="OrthoDB" id="9809695at2"/>
<evidence type="ECO:0000259" key="3">
    <source>
        <dbReference type="Pfam" id="PF07978"/>
    </source>
</evidence>
<dbReference type="PANTHER" id="PTHR21017">
    <property type="entry name" value="NIPSNAP-RELATED"/>
    <property type="match status" value="1"/>
</dbReference>
<dbReference type="EMBL" id="SDHY01000003">
    <property type="protein sequence ID" value="RXK49901.1"/>
    <property type="molecule type" value="Genomic_DNA"/>
</dbReference>
<accession>A0A4Q1C0H1</accession>
<dbReference type="AlphaFoldDB" id="A0A4Q1C0H1"/>
<evidence type="ECO:0000256" key="1">
    <source>
        <dbReference type="ARBA" id="ARBA00005291"/>
    </source>
</evidence>
<feature type="signal peptide" evidence="2">
    <location>
        <begin position="1"/>
        <end position="18"/>
    </location>
</feature>
<keyword evidence="2" id="KW-0732">Signal</keyword>